<name>A0A177WXL4_BATDL</name>
<evidence type="ECO:0000313" key="2">
    <source>
        <dbReference type="EMBL" id="OAJ44120.1"/>
    </source>
</evidence>
<dbReference type="STRING" id="403673.A0A177WXL4"/>
<reference evidence="2 3" key="1">
    <citation type="submission" date="2006-10" db="EMBL/GenBank/DDBJ databases">
        <title>The Genome Sequence of Batrachochytrium dendrobatidis JEL423.</title>
        <authorList>
            <consortium name="The Broad Institute Genome Sequencing Platform"/>
            <person name="Birren B."/>
            <person name="Lander E."/>
            <person name="Galagan J."/>
            <person name="Cuomo C."/>
            <person name="Devon K."/>
            <person name="Jaffe D."/>
            <person name="Butler J."/>
            <person name="Alvarez P."/>
            <person name="Gnerre S."/>
            <person name="Grabherr M."/>
            <person name="Kleber M."/>
            <person name="Mauceli E."/>
            <person name="Brockman W."/>
            <person name="Young S."/>
            <person name="LaButti K."/>
            <person name="Sykes S."/>
            <person name="DeCaprio D."/>
            <person name="Crawford M."/>
            <person name="Koehrsen M."/>
            <person name="Engels R."/>
            <person name="Montgomery P."/>
            <person name="Pearson M."/>
            <person name="Howarth C."/>
            <person name="Larson L."/>
            <person name="White J."/>
            <person name="O'Leary S."/>
            <person name="Kodira C."/>
            <person name="Zeng Q."/>
            <person name="Yandava C."/>
            <person name="Alvarado L."/>
            <person name="Longcore J."/>
            <person name="James T."/>
        </authorList>
    </citation>
    <scope>NUCLEOTIDE SEQUENCE [LARGE SCALE GENOMIC DNA]</scope>
    <source>
        <strain evidence="2 3">JEL423</strain>
    </source>
</reference>
<proteinExistence type="predicted"/>
<evidence type="ECO:0000256" key="1">
    <source>
        <dbReference type="SAM" id="MobiDB-lite"/>
    </source>
</evidence>
<reference evidence="2 3" key="2">
    <citation type="submission" date="2016-05" db="EMBL/GenBank/DDBJ databases">
        <title>Lineage-specific infection strategies underlie the spectrum of fungal disease in amphibians.</title>
        <authorList>
            <person name="Cuomo C.A."/>
            <person name="Farrer R.A."/>
            <person name="James T."/>
            <person name="Longcore J."/>
            <person name="Birren B."/>
        </authorList>
    </citation>
    <scope>NUCLEOTIDE SEQUENCE [LARGE SCALE GENOMIC DNA]</scope>
    <source>
        <strain evidence="2 3">JEL423</strain>
    </source>
</reference>
<accession>A0A177WXL4</accession>
<dbReference type="EMBL" id="DS022311">
    <property type="protein sequence ID" value="OAJ44120.1"/>
    <property type="molecule type" value="Genomic_DNA"/>
</dbReference>
<feature type="region of interest" description="Disordered" evidence="1">
    <location>
        <begin position="1"/>
        <end position="74"/>
    </location>
</feature>
<gene>
    <name evidence="2" type="ORF">BDEG_27385</name>
</gene>
<feature type="compositionally biased region" description="Polar residues" evidence="1">
    <location>
        <begin position="54"/>
        <end position="63"/>
    </location>
</feature>
<sequence length="128" mass="13865">MASTGLTQRRRGAAGNDMTEYDTDDYSAAADGGAFPKDGGAHASTGGTGSAQAIDTNGQSFYNQEGYDDDEKVDGVGKRGRKLTLMEEVLLLGYKDNELLAYLPFVLIQYFGTNYYENGLVQFIVHES</sequence>
<dbReference type="Proteomes" id="UP000077115">
    <property type="component" value="Unassembled WGS sequence"/>
</dbReference>
<dbReference type="VEuPathDB" id="FungiDB:BDEG_27385"/>
<protein>
    <submittedName>
        <fullName evidence="2">Uncharacterized protein</fullName>
    </submittedName>
</protein>
<dbReference type="AlphaFoldDB" id="A0A177WXL4"/>
<evidence type="ECO:0000313" key="3">
    <source>
        <dbReference type="Proteomes" id="UP000077115"/>
    </source>
</evidence>
<feature type="compositionally biased region" description="Low complexity" evidence="1">
    <location>
        <begin position="41"/>
        <end position="53"/>
    </location>
</feature>
<organism evidence="2 3">
    <name type="scientific">Batrachochytrium dendrobatidis (strain JEL423)</name>
    <dbReference type="NCBI Taxonomy" id="403673"/>
    <lineage>
        <taxon>Eukaryota</taxon>
        <taxon>Fungi</taxon>
        <taxon>Fungi incertae sedis</taxon>
        <taxon>Chytridiomycota</taxon>
        <taxon>Chytridiomycota incertae sedis</taxon>
        <taxon>Chytridiomycetes</taxon>
        <taxon>Rhizophydiales</taxon>
        <taxon>Rhizophydiales incertae sedis</taxon>
        <taxon>Batrachochytrium</taxon>
    </lineage>
</organism>